<keyword evidence="2" id="KW-0813">Transport</keyword>
<dbReference type="CDD" id="cd09630">
    <property type="entry name" value="CDH_like_cytochrome"/>
    <property type="match status" value="1"/>
</dbReference>
<evidence type="ECO:0000256" key="2">
    <source>
        <dbReference type="ARBA" id="ARBA00022448"/>
    </source>
</evidence>
<feature type="transmembrane region" description="Helical" evidence="8">
    <location>
        <begin position="287"/>
        <end position="312"/>
    </location>
</feature>
<dbReference type="GO" id="GO:0016020">
    <property type="term" value="C:membrane"/>
    <property type="evidence" value="ECO:0007669"/>
    <property type="project" value="UniProtKB-SubCell"/>
</dbReference>
<reference evidence="11 12" key="1">
    <citation type="journal article" date="2014" name="BMC Genomics">
        <title>Genome sequencing of four Aureobasidium pullulans varieties: biotechnological potential, stress tolerance, and description of new species.</title>
        <authorList>
            <person name="Gostin Ar C."/>
            <person name="Ohm R.A."/>
            <person name="Kogej T."/>
            <person name="Sonjak S."/>
            <person name="Turk M."/>
            <person name="Zajc J."/>
            <person name="Zalar P."/>
            <person name="Grube M."/>
            <person name="Sun H."/>
            <person name="Han J."/>
            <person name="Sharma A."/>
            <person name="Chiniquy J."/>
            <person name="Ngan C.Y."/>
            <person name="Lipzen A."/>
            <person name="Barry K."/>
            <person name="Grigoriev I.V."/>
            <person name="Gunde-Cimerman N."/>
        </authorList>
    </citation>
    <scope>NUCLEOTIDE SEQUENCE [LARGE SCALE GENOMIC DNA]</scope>
    <source>
        <strain evidence="11 12">EXF-2481</strain>
    </source>
</reference>
<dbReference type="Pfam" id="PF16010">
    <property type="entry name" value="CDH-cyt"/>
    <property type="match status" value="1"/>
</dbReference>
<evidence type="ECO:0000256" key="4">
    <source>
        <dbReference type="ARBA" id="ARBA00022982"/>
    </source>
</evidence>
<organism evidence="11 12">
    <name type="scientific">Aureobasidium subglaciale (strain EXF-2481)</name>
    <name type="common">Aureobasidium pullulans var. subglaciale</name>
    <dbReference type="NCBI Taxonomy" id="1043005"/>
    <lineage>
        <taxon>Eukaryota</taxon>
        <taxon>Fungi</taxon>
        <taxon>Dikarya</taxon>
        <taxon>Ascomycota</taxon>
        <taxon>Pezizomycotina</taxon>
        <taxon>Dothideomycetes</taxon>
        <taxon>Dothideomycetidae</taxon>
        <taxon>Dothideales</taxon>
        <taxon>Saccotheciaceae</taxon>
        <taxon>Aureobasidium</taxon>
    </lineage>
</organism>
<dbReference type="Pfam" id="PF03188">
    <property type="entry name" value="Cytochrom_B561"/>
    <property type="match status" value="1"/>
</dbReference>
<evidence type="ECO:0000313" key="11">
    <source>
        <dbReference type="EMBL" id="KEQ90758.1"/>
    </source>
</evidence>
<keyword evidence="6 8" id="KW-0472">Membrane</keyword>
<feature type="transmembrane region" description="Helical" evidence="8">
    <location>
        <begin position="258"/>
        <end position="275"/>
    </location>
</feature>
<sequence length="403" mass="42749">MMGFGTLYQALLFTLFSVAFAANGSSTYTYQNSGSQAFALALGLNTTSNDLHFNMSAPSTYSWFAFGTGNQMKNSLMFIGYPSSNGSGITLSPRLSTGHQQPQYTDTKDVEVVSSSTSNGQYQLMAICKNCTTWSLGSISTTSTSQPFIFALGPTGETISSDSTSENIDQHRLYNSFSLDMQQASFSGSSSPALSPSSGAESGTTSSSSSSAASSAPSEIYNRVHGIFGAIAFVILFPLGVLVLRLGHSVIGHGIVQATAYCFVIVTLGTGIYLSENTPGMNNYNSAHQIIGLVLFSLLAIQAIGGLLHHILFRRGTKTPLGKVHMILGIGLLILGIVNAPLGLNLAGDSKYNKYYIIVVAILGALFLALRAWAVWRNKKAAKREGSEKGVLRRGSSSEEAVM</sequence>
<evidence type="ECO:0000313" key="12">
    <source>
        <dbReference type="Proteomes" id="UP000030641"/>
    </source>
</evidence>
<evidence type="ECO:0000256" key="5">
    <source>
        <dbReference type="ARBA" id="ARBA00022989"/>
    </source>
</evidence>
<dbReference type="OrthoDB" id="19261at2759"/>
<comment type="subcellular location">
    <subcellularLocation>
        <location evidence="1">Membrane</location>
    </subcellularLocation>
</comment>
<dbReference type="GeneID" id="25368848"/>
<dbReference type="PANTHER" id="PTHR47797:SF3">
    <property type="entry name" value="CYTOCHROME B561 DOMAIN-CONTAINING PROTEIN"/>
    <property type="match status" value="1"/>
</dbReference>
<accession>A0A074XYY2</accession>
<feature type="transmembrane region" description="Helical" evidence="8">
    <location>
        <begin position="224"/>
        <end position="246"/>
    </location>
</feature>
<evidence type="ECO:0000256" key="9">
    <source>
        <dbReference type="SAM" id="SignalP"/>
    </source>
</evidence>
<keyword evidence="3 8" id="KW-0812">Transmembrane</keyword>
<name>A0A074XYY2_AURSE</name>
<feature type="transmembrane region" description="Helical" evidence="8">
    <location>
        <begin position="324"/>
        <end position="343"/>
    </location>
</feature>
<dbReference type="RefSeq" id="XP_013339268.1">
    <property type="nucleotide sequence ID" value="XM_013483814.1"/>
</dbReference>
<feature type="domain" description="DOMON" evidence="10">
    <location>
        <begin position="36"/>
        <end position="153"/>
    </location>
</feature>
<dbReference type="HOGENOM" id="CLU_031471_0_0_1"/>
<gene>
    <name evidence="11" type="ORF">AUEXF2481DRAFT_531204</name>
</gene>
<dbReference type="InterPro" id="IPR005018">
    <property type="entry name" value="DOMON_domain"/>
</dbReference>
<feature type="chain" id="PRO_5001702803" evidence="9">
    <location>
        <begin position="22"/>
        <end position="403"/>
    </location>
</feature>
<dbReference type="CDD" id="cd08760">
    <property type="entry name" value="Cyt_b561_FRRS1_like"/>
    <property type="match status" value="1"/>
</dbReference>
<dbReference type="InterPro" id="IPR006593">
    <property type="entry name" value="Cyt_b561/ferric_Rdtase_TM"/>
</dbReference>
<dbReference type="AlphaFoldDB" id="A0A074XYY2"/>
<keyword evidence="9" id="KW-0732">Signal</keyword>
<dbReference type="SMART" id="SM00664">
    <property type="entry name" value="DoH"/>
    <property type="match status" value="1"/>
</dbReference>
<dbReference type="InParanoid" id="A0A074XYY2"/>
<dbReference type="SMART" id="SM00665">
    <property type="entry name" value="B561"/>
    <property type="match status" value="1"/>
</dbReference>
<dbReference type="SUPFAM" id="SSF49344">
    <property type="entry name" value="CBD9-like"/>
    <property type="match status" value="1"/>
</dbReference>
<evidence type="ECO:0000256" key="1">
    <source>
        <dbReference type="ARBA" id="ARBA00004370"/>
    </source>
</evidence>
<dbReference type="InterPro" id="IPR015920">
    <property type="entry name" value="Cellobiose_DH-like_cyt"/>
</dbReference>
<evidence type="ECO:0000259" key="10">
    <source>
        <dbReference type="PROSITE" id="PS50836"/>
    </source>
</evidence>
<keyword evidence="4" id="KW-0249">Electron transport</keyword>
<dbReference type="PANTHER" id="PTHR47797">
    <property type="entry name" value="DEHYDROGENASE, PUTATIVE (AFU_ORTHOLOGUE AFUA_8G05805)-RELATED"/>
    <property type="match status" value="1"/>
</dbReference>
<dbReference type="PROSITE" id="PS50836">
    <property type="entry name" value="DOMON"/>
    <property type="match status" value="1"/>
</dbReference>
<evidence type="ECO:0000256" key="8">
    <source>
        <dbReference type="SAM" id="Phobius"/>
    </source>
</evidence>
<dbReference type="OMA" id="SMSANIQ"/>
<evidence type="ECO:0000256" key="6">
    <source>
        <dbReference type="ARBA" id="ARBA00023136"/>
    </source>
</evidence>
<feature type="transmembrane region" description="Helical" evidence="8">
    <location>
        <begin position="355"/>
        <end position="374"/>
    </location>
</feature>
<dbReference type="Gene3D" id="2.60.40.1210">
    <property type="entry name" value="Cellobiose dehydrogenase, cytochrome domain"/>
    <property type="match status" value="1"/>
</dbReference>
<keyword evidence="12" id="KW-1185">Reference proteome</keyword>
<dbReference type="Proteomes" id="UP000030641">
    <property type="component" value="Unassembled WGS sequence"/>
</dbReference>
<evidence type="ECO:0000256" key="7">
    <source>
        <dbReference type="SAM" id="MobiDB-lite"/>
    </source>
</evidence>
<evidence type="ECO:0000256" key="3">
    <source>
        <dbReference type="ARBA" id="ARBA00022692"/>
    </source>
</evidence>
<feature type="region of interest" description="Disordered" evidence="7">
    <location>
        <begin position="185"/>
        <end position="214"/>
    </location>
</feature>
<protein>
    <submittedName>
        <fullName evidence="11">Iron reductase domain protein</fullName>
    </submittedName>
</protein>
<dbReference type="Gene3D" id="1.20.120.1770">
    <property type="match status" value="1"/>
</dbReference>
<dbReference type="EMBL" id="KL584786">
    <property type="protein sequence ID" value="KEQ90758.1"/>
    <property type="molecule type" value="Genomic_DNA"/>
</dbReference>
<keyword evidence="5 8" id="KW-1133">Transmembrane helix</keyword>
<dbReference type="STRING" id="1043005.A0A074XYY2"/>
<feature type="signal peptide" evidence="9">
    <location>
        <begin position="1"/>
        <end position="21"/>
    </location>
</feature>
<proteinExistence type="predicted"/>